<gene>
    <name evidence="2" type="ORF">K8V90_04305</name>
</gene>
<reference evidence="2" key="1">
    <citation type="journal article" date="2021" name="PeerJ">
        <title>Extensive microbial diversity within the chicken gut microbiome revealed by metagenomics and culture.</title>
        <authorList>
            <person name="Gilroy R."/>
            <person name="Ravi A."/>
            <person name="Getino M."/>
            <person name="Pursley I."/>
            <person name="Horton D.L."/>
            <person name="Alikhan N.F."/>
            <person name="Baker D."/>
            <person name="Gharbi K."/>
            <person name="Hall N."/>
            <person name="Watson M."/>
            <person name="Adriaenssens E.M."/>
            <person name="Foster-Nyarko E."/>
            <person name="Jarju S."/>
            <person name="Secka A."/>
            <person name="Antonio M."/>
            <person name="Oren A."/>
            <person name="Chaudhuri R.R."/>
            <person name="La Ragione R."/>
            <person name="Hildebrand F."/>
            <person name="Pallen M.J."/>
        </authorList>
    </citation>
    <scope>NUCLEOTIDE SEQUENCE</scope>
    <source>
        <strain evidence="2">1277</strain>
    </source>
</reference>
<evidence type="ECO:0000313" key="2">
    <source>
        <dbReference type="EMBL" id="HJG96308.1"/>
    </source>
</evidence>
<organism evidence="2 3">
    <name type="scientific">Romboutsia timonensis</name>
    <dbReference type="NCBI Taxonomy" id="1776391"/>
    <lineage>
        <taxon>Bacteria</taxon>
        <taxon>Bacillati</taxon>
        <taxon>Bacillota</taxon>
        <taxon>Clostridia</taxon>
        <taxon>Peptostreptococcales</taxon>
        <taxon>Peptostreptococcaceae</taxon>
        <taxon>Romboutsia</taxon>
    </lineage>
</organism>
<accession>A0A921SZC1</accession>
<sequence>MMNDLMIFEGVEIEILIKEDVNFDFNGEVLFNGKQVCNILEYTNSSKAISDHIRESQKVKVKNSDITNRYFRKLNNAGETFITEKGVMKLIISS</sequence>
<dbReference type="Proteomes" id="UP000776700">
    <property type="component" value="Unassembled WGS sequence"/>
</dbReference>
<feature type="non-terminal residue" evidence="2">
    <location>
        <position position="94"/>
    </location>
</feature>
<dbReference type="InterPro" id="IPR003497">
    <property type="entry name" value="BRO_N_domain"/>
</dbReference>
<evidence type="ECO:0000259" key="1">
    <source>
        <dbReference type="PROSITE" id="PS51750"/>
    </source>
</evidence>
<dbReference type="EMBL" id="DYUB01000140">
    <property type="protein sequence ID" value="HJG96308.1"/>
    <property type="molecule type" value="Genomic_DNA"/>
</dbReference>
<dbReference type="PROSITE" id="PS51750">
    <property type="entry name" value="BRO_N"/>
    <property type="match status" value="1"/>
</dbReference>
<evidence type="ECO:0000313" key="3">
    <source>
        <dbReference type="Proteomes" id="UP000776700"/>
    </source>
</evidence>
<dbReference type="Pfam" id="PF02498">
    <property type="entry name" value="Bro-N"/>
    <property type="match status" value="1"/>
</dbReference>
<proteinExistence type="predicted"/>
<comment type="caution">
    <text evidence="2">The sequence shown here is derived from an EMBL/GenBank/DDBJ whole genome shotgun (WGS) entry which is preliminary data.</text>
</comment>
<reference evidence="2" key="2">
    <citation type="submission" date="2021-09" db="EMBL/GenBank/DDBJ databases">
        <authorList>
            <person name="Gilroy R."/>
        </authorList>
    </citation>
    <scope>NUCLEOTIDE SEQUENCE</scope>
    <source>
        <strain evidence="2">1277</strain>
    </source>
</reference>
<dbReference type="AlphaFoldDB" id="A0A921SZC1"/>
<protein>
    <submittedName>
        <fullName evidence="2">Bro-N domain-containing protein</fullName>
    </submittedName>
</protein>
<feature type="domain" description="Bro-N" evidence="1">
    <location>
        <begin position="2"/>
        <end position="94"/>
    </location>
</feature>
<name>A0A921SZC1_9FIRM</name>